<protein>
    <recommendedName>
        <fullName evidence="2">histidine kinase</fullName>
        <ecNumber evidence="2">2.7.13.3</ecNumber>
    </recommendedName>
</protein>
<keyword evidence="7" id="KW-0812">Transmembrane</keyword>
<reference evidence="10 12" key="2">
    <citation type="submission" date="2024-04" db="EMBL/GenBank/DDBJ databases">
        <title>Three lactobacilli isolated from voided urine samples from females with type 2 diabetes.</title>
        <authorList>
            <person name="Kula A."/>
            <person name="Stegman N."/>
            <person name="Putonti C."/>
        </authorList>
    </citation>
    <scope>NUCLEOTIDE SEQUENCE [LARGE SCALE GENOMIC DNA]</scope>
    <source>
        <strain evidence="10 12">1855</strain>
    </source>
</reference>
<dbReference type="CDD" id="cd00082">
    <property type="entry name" value="HisKA"/>
    <property type="match status" value="1"/>
</dbReference>
<keyword evidence="7" id="KW-0472">Membrane</keyword>
<dbReference type="SUPFAM" id="SSF47384">
    <property type="entry name" value="Homodimeric domain of signal transducing histidine kinase"/>
    <property type="match status" value="1"/>
</dbReference>
<dbReference type="Pfam" id="PF02518">
    <property type="entry name" value="HATPase_c"/>
    <property type="match status" value="1"/>
</dbReference>
<dbReference type="Proteomes" id="UP000327236">
    <property type="component" value="Unassembled WGS sequence"/>
</dbReference>
<dbReference type="SUPFAM" id="SSF55874">
    <property type="entry name" value="ATPase domain of HSP90 chaperone/DNA topoisomerase II/histidine kinase"/>
    <property type="match status" value="1"/>
</dbReference>
<keyword evidence="4" id="KW-0808">Transferase</keyword>
<keyword evidence="5 9" id="KW-0418">Kinase</keyword>
<dbReference type="PANTHER" id="PTHR43547">
    <property type="entry name" value="TWO-COMPONENT HISTIDINE KINASE"/>
    <property type="match status" value="1"/>
</dbReference>
<dbReference type="RefSeq" id="WP_006588203.1">
    <property type="nucleotide sequence ID" value="NZ_CATOUV010000001.1"/>
</dbReference>
<evidence type="ECO:0000256" key="1">
    <source>
        <dbReference type="ARBA" id="ARBA00000085"/>
    </source>
</evidence>
<name>A0A5N1IFM4_LACJE</name>
<dbReference type="AlphaFoldDB" id="A0A5N1IFM4"/>
<dbReference type="GeneID" id="31743575"/>
<dbReference type="EMBL" id="JBBVUL010000016">
    <property type="protein sequence ID" value="MEL0565755.1"/>
    <property type="molecule type" value="Genomic_DNA"/>
</dbReference>
<feature type="domain" description="Histidine kinase" evidence="8">
    <location>
        <begin position="204"/>
        <end position="416"/>
    </location>
</feature>
<evidence type="ECO:0000256" key="6">
    <source>
        <dbReference type="ARBA" id="ARBA00023012"/>
    </source>
</evidence>
<gene>
    <name evidence="10" type="ORF">AAC431_07510</name>
    <name evidence="9" type="ORF">F6H94_01390</name>
</gene>
<evidence type="ECO:0000313" key="12">
    <source>
        <dbReference type="Proteomes" id="UP001385848"/>
    </source>
</evidence>
<dbReference type="OrthoDB" id="9813151at2"/>
<feature type="transmembrane region" description="Helical" evidence="7">
    <location>
        <begin position="161"/>
        <end position="183"/>
    </location>
</feature>
<dbReference type="EC" id="2.7.13.3" evidence="2"/>
<evidence type="ECO:0000313" key="11">
    <source>
        <dbReference type="Proteomes" id="UP000327236"/>
    </source>
</evidence>
<dbReference type="Pfam" id="PF00512">
    <property type="entry name" value="HisKA"/>
    <property type="match status" value="1"/>
</dbReference>
<sequence length="416" mass="46571">MIKRFRRKFIAVAVLSLSIILFASFGGIVLATQFRTDREITSVLRLLAQNKGQLNQKAARKTLGPDSNKDSLFKYRYFALSLSNKGKLKLVDNTHISTISASDISSNSASIKKAIKNTTSEGSIMINSNPYRFILVKSKGSNQTIAIFLDTTPITASYKHLFRVAIFLGISGLIFFTLILLLLSNQAIKPIVEAYEKQRRFITNAGHELKTPLAIISANTEMEEMIGKSDEWTESTKEQVERLTMLINQLISLARMSEKDELVLERVDFSDSVKRAANSFKSLIQKDGKNYNIEIEPGLFVNGEKQSLYELVNILIDNANKYCDETGQVSVNLNKGSLGRNAVLQVKNSFKDGKSINYNKFFERFYRSDESHNSQKGGFGIGLSMAQDLVRVFGGKINASYDGKNVILTVILKLRK</sequence>
<comment type="caution">
    <text evidence="9">The sequence shown here is derived from an EMBL/GenBank/DDBJ whole genome shotgun (WGS) entry which is preliminary data.</text>
</comment>
<keyword evidence="6" id="KW-0902">Two-component regulatory system</keyword>
<organism evidence="9 11">
    <name type="scientific">Lactobacillus jensenii</name>
    <dbReference type="NCBI Taxonomy" id="109790"/>
    <lineage>
        <taxon>Bacteria</taxon>
        <taxon>Bacillati</taxon>
        <taxon>Bacillota</taxon>
        <taxon>Bacilli</taxon>
        <taxon>Lactobacillales</taxon>
        <taxon>Lactobacillaceae</taxon>
        <taxon>Lactobacillus</taxon>
    </lineage>
</organism>
<dbReference type="EMBL" id="VYWW01000004">
    <property type="protein sequence ID" value="KAA9324029.1"/>
    <property type="molecule type" value="Genomic_DNA"/>
</dbReference>
<evidence type="ECO:0000256" key="7">
    <source>
        <dbReference type="SAM" id="Phobius"/>
    </source>
</evidence>
<dbReference type="Gene3D" id="1.10.287.130">
    <property type="match status" value="1"/>
</dbReference>
<accession>A0A5N1IFM4</accession>
<dbReference type="CDD" id="cd00075">
    <property type="entry name" value="HATPase"/>
    <property type="match status" value="1"/>
</dbReference>
<evidence type="ECO:0000313" key="10">
    <source>
        <dbReference type="EMBL" id="MEL0565755.1"/>
    </source>
</evidence>
<dbReference type="InterPro" id="IPR003594">
    <property type="entry name" value="HATPase_dom"/>
</dbReference>
<dbReference type="InterPro" id="IPR004358">
    <property type="entry name" value="Sig_transdc_His_kin-like_C"/>
</dbReference>
<dbReference type="PROSITE" id="PS50109">
    <property type="entry name" value="HIS_KIN"/>
    <property type="match status" value="1"/>
</dbReference>
<evidence type="ECO:0000313" key="9">
    <source>
        <dbReference type="EMBL" id="KAA9324029.1"/>
    </source>
</evidence>
<keyword evidence="3" id="KW-0597">Phosphoprotein</keyword>
<dbReference type="KEGG" id="lje:BUE77_07565"/>
<keyword evidence="12" id="KW-1185">Reference proteome</keyword>
<dbReference type="InterPro" id="IPR003661">
    <property type="entry name" value="HisK_dim/P_dom"/>
</dbReference>
<dbReference type="SMART" id="SM00388">
    <property type="entry name" value="HisKA"/>
    <property type="match status" value="1"/>
</dbReference>
<dbReference type="InterPro" id="IPR036097">
    <property type="entry name" value="HisK_dim/P_sf"/>
</dbReference>
<evidence type="ECO:0000256" key="4">
    <source>
        <dbReference type="ARBA" id="ARBA00022679"/>
    </source>
</evidence>
<evidence type="ECO:0000256" key="2">
    <source>
        <dbReference type="ARBA" id="ARBA00012438"/>
    </source>
</evidence>
<evidence type="ECO:0000259" key="8">
    <source>
        <dbReference type="PROSITE" id="PS50109"/>
    </source>
</evidence>
<dbReference type="InterPro" id="IPR036890">
    <property type="entry name" value="HATPase_C_sf"/>
</dbReference>
<comment type="catalytic activity">
    <reaction evidence="1">
        <text>ATP + protein L-histidine = ADP + protein N-phospho-L-histidine.</text>
        <dbReference type="EC" id="2.7.13.3"/>
    </reaction>
</comment>
<dbReference type="PANTHER" id="PTHR43547:SF2">
    <property type="entry name" value="HYBRID SIGNAL TRANSDUCTION HISTIDINE KINASE C"/>
    <property type="match status" value="1"/>
</dbReference>
<evidence type="ECO:0000256" key="5">
    <source>
        <dbReference type="ARBA" id="ARBA00022777"/>
    </source>
</evidence>
<keyword evidence="7" id="KW-1133">Transmembrane helix</keyword>
<dbReference type="Gene3D" id="3.30.565.10">
    <property type="entry name" value="Histidine kinase-like ATPase, C-terminal domain"/>
    <property type="match status" value="1"/>
</dbReference>
<dbReference type="SMART" id="SM00387">
    <property type="entry name" value="HATPase_c"/>
    <property type="match status" value="1"/>
</dbReference>
<dbReference type="GO" id="GO:0000155">
    <property type="term" value="F:phosphorelay sensor kinase activity"/>
    <property type="evidence" value="ECO:0007669"/>
    <property type="project" value="InterPro"/>
</dbReference>
<reference evidence="9 11" key="1">
    <citation type="submission" date="2019-09" db="EMBL/GenBank/DDBJ databases">
        <title>Draft genome sequence assemblies of isolates from the urinary tract.</title>
        <authorList>
            <person name="Mores C.R."/>
            <person name="Putonti C."/>
            <person name="Wolfe A.J."/>
        </authorList>
    </citation>
    <scope>NUCLEOTIDE SEQUENCE [LARGE SCALE GENOMIC DNA]</scope>
    <source>
        <strain evidence="9 11">UMB246</strain>
    </source>
</reference>
<dbReference type="PRINTS" id="PR00344">
    <property type="entry name" value="BCTRLSENSOR"/>
</dbReference>
<proteinExistence type="predicted"/>
<dbReference type="Proteomes" id="UP001385848">
    <property type="component" value="Unassembled WGS sequence"/>
</dbReference>
<evidence type="ECO:0000256" key="3">
    <source>
        <dbReference type="ARBA" id="ARBA00022553"/>
    </source>
</evidence>
<dbReference type="InterPro" id="IPR005467">
    <property type="entry name" value="His_kinase_dom"/>
</dbReference>